<dbReference type="InterPro" id="IPR052825">
    <property type="entry name" value="CCD-Prefoldin_beta-like"/>
</dbReference>
<evidence type="ECO:0000256" key="1">
    <source>
        <dbReference type="SAM" id="Coils"/>
    </source>
</evidence>
<dbReference type="Pfam" id="PF15742">
    <property type="entry name" value="DUF4686"/>
    <property type="match status" value="1"/>
</dbReference>
<feature type="region of interest" description="Disordered" evidence="2">
    <location>
        <begin position="258"/>
        <end position="351"/>
    </location>
</feature>
<organism evidence="3 4">
    <name type="scientific">Petrolisthes cinctipes</name>
    <name type="common">Flat porcelain crab</name>
    <dbReference type="NCBI Taxonomy" id="88211"/>
    <lineage>
        <taxon>Eukaryota</taxon>
        <taxon>Metazoa</taxon>
        <taxon>Ecdysozoa</taxon>
        <taxon>Arthropoda</taxon>
        <taxon>Crustacea</taxon>
        <taxon>Multicrustacea</taxon>
        <taxon>Malacostraca</taxon>
        <taxon>Eumalacostraca</taxon>
        <taxon>Eucarida</taxon>
        <taxon>Decapoda</taxon>
        <taxon>Pleocyemata</taxon>
        <taxon>Anomura</taxon>
        <taxon>Galatheoidea</taxon>
        <taxon>Porcellanidae</taxon>
        <taxon>Petrolisthes</taxon>
    </lineage>
</organism>
<dbReference type="InterPro" id="IPR031476">
    <property type="entry name" value="DUF4686"/>
</dbReference>
<sequence length="504" mass="57505">MDGDDSGGEDEWASLRRRFSMEGMDWGDHEPSARTLHVWHWVVDAEANLKAARHINDKLRRQHDEEKGELEAYSSHLRQKFEEKVRALEGEAGQLRGDLEALMAGAGAVATMMQQEGLHDLANSSLGEQIAYLLVERSRLMEELTSARTRPASDREKDLTAQLIKSCTDLELLKRLHQETENQLMEMTDRVRLLEKASHQVELDNETLAYKLSEALAELEDNEGQLRRFIKNPNFRRGESPRTSLRSLDECSLHSGVFRRESSRGSGRHKKSREPIRVERGKSPRNSQRRHHRSRSGSVAGREGVDGASDNDGADGKGKKMSTPGMNKDSKENYVEQPSTTSTLPPHTLTDNTHSLKEEIKKLQDEVEALRKELLVAEDKYEYTVRKYELYKIKSKNKVSAIKLGHQSQCESLNRKLSKLEGELSLRSDQLNAEESFRQQLEGDLSTIRQERQDMATRVRECERVSQDRSQEISLLREKVELIRETNKQLSEKLKELTAAAIVG</sequence>
<feature type="coiled-coil region" evidence="1">
    <location>
        <begin position="170"/>
        <end position="232"/>
    </location>
</feature>
<feature type="coiled-coil region" evidence="1">
    <location>
        <begin position="42"/>
        <end position="98"/>
    </location>
</feature>
<keyword evidence="1" id="KW-0175">Coiled coil</keyword>
<evidence type="ECO:0000256" key="2">
    <source>
        <dbReference type="SAM" id="MobiDB-lite"/>
    </source>
</evidence>
<reference evidence="3" key="1">
    <citation type="submission" date="2023-10" db="EMBL/GenBank/DDBJ databases">
        <title>Genome assemblies of two species of porcelain crab, Petrolisthes cinctipes and Petrolisthes manimaculis (Anomura: Porcellanidae).</title>
        <authorList>
            <person name="Angst P."/>
        </authorList>
    </citation>
    <scope>NUCLEOTIDE SEQUENCE</scope>
    <source>
        <strain evidence="3">PB745_01</strain>
        <tissue evidence="3">Gill</tissue>
    </source>
</reference>
<gene>
    <name evidence="3" type="ORF">Pcinc_038274</name>
</gene>
<proteinExistence type="predicted"/>
<dbReference type="EMBL" id="JAWQEG010006268">
    <property type="protein sequence ID" value="KAK3855308.1"/>
    <property type="molecule type" value="Genomic_DNA"/>
</dbReference>
<evidence type="ECO:0000313" key="4">
    <source>
        <dbReference type="Proteomes" id="UP001286313"/>
    </source>
</evidence>
<comment type="caution">
    <text evidence="3">The sequence shown here is derived from an EMBL/GenBank/DDBJ whole genome shotgun (WGS) entry which is preliminary data.</text>
</comment>
<keyword evidence="4" id="KW-1185">Reference proteome</keyword>
<dbReference type="AlphaFoldDB" id="A0AAE1BR19"/>
<name>A0AAE1BR19_PETCI</name>
<evidence type="ECO:0000313" key="3">
    <source>
        <dbReference type="EMBL" id="KAK3855308.1"/>
    </source>
</evidence>
<feature type="compositionally biased region" description="Basic and acidic residues" evidence="2">
    <location>
        <begin position="273"/>
        <end position="282"/>
    </location>
</feature>
<dbReference type="PANTHER" id="PTHR34479">
    <property type="entry name" value="COILED-COIL DOMAIN-CONTAINING PROTEIN 30"/>
    <property type="match status" value="1"/>
</dbReference>
<feature type="compositionally biased region" description="Low complexity" evidence="2">
    <location>
        <begin position="338"/>
        <end position="350"/>
    </location>
</feature>
<feature type="coiled-coil region" evidence="1">
    <location>
        <begin position="353"/>
        <end position="500"/>
    </location>
</feature>
<protein>
    <submittedName>
        <fullName evidence="3">Uncharacterized protein</fullName>
    </submittedName>
</protein>
<dbReference type="PANTHER" id="PTHR34479:SF1">
    <property type="entry name" value="COILED-COIL DOMAIN-CONTAINING PROTEIN 30"/>
    <property type="match status" value="1"/>
</dbReference>
<dbReference type="Proteomes" id="UP001286313">
    <property type="component" value="Unassembled WGS sequence"/>
</dbReference>
<accession>A0AAE1BR19</accession>